<evidence type="ECO:0000259" key="10">
    <source>
        <dbReference type="PROSITE" id="PS50850"/>
    </source>
</evidence>
<dbReference type="Gene3D" id="1.20.1250.20">
    <property type="entry name" value="MFS general substrate transporter like domains"/>
    <property type="match status" value="1"/>
</dbReference>
<gene>
    <name evidence="11" type="ORF">I302_08130</name>
</gene>
<dbReference type="VEuPathDB" id="FungiDB:I302_08130"/>
<feature type="transmembrane region" description="Helical" evidence="9">
    <location>
        <begin position="12"/>
        <end position="37"/>
    </location>
</feature>
<feature type="domain" description="Major facilitator superfamily (MFS) profile" evidence="10">
    <location>
        <begin position="16"/>
        <end position="463"/>
    </location>
</feature>
<evidence type="ECO:0000256" key="9">
    <source>
        <dbReference type="SAM" id="Phobius"/>
    </source>
</evidence>
<evidence type="ECO:0000256" key="8">
    <source>
        <dbReference type="RuleBase" id="RU003346"/>
    </source>
</evidence>
<feature type="transmembrane region" description="Helical" evidence="9">
    <location>
        <begin position="440"/>
        <end position="459"/>
    </location>
</feature>
<organism evidence="11">
    <name type="scientific">Kwoniella bestiolae CBS 10118</name>
    <dbReference type="NCBI Taxonomy" id="1296100"/>
    <lineage>
        <taxon>Eukaryota</taxon>
        <taxon>Fungi</taxon>
        <taxon>Dikarya</taxon>
        <taxon>Basidiomycota</taxon>
        <taxon>Agaricomycotina</taxon>
        <taxon>Tremellomycetes</taxon>
        <taxon>Tremellales</taxon>
        <taxon>Cryptococcaceae</taxon>
        <taxon>Kwoniella</taxon>
    </lineage>
</organism>
<sequence length="521" mass="57548">MKLSDWKLTTWYLIFCCMVFNWGNILFGIDVSAFGALQTLPSWLDTFGTPNASGSKVLTTNRSSIMNSVVWLGKLTGTIIFEPLLERVGFKKTVLVGAFAQIIGVIIEITAKEWIQFTVGRVLTYAAVGIIETTVPTYEAELAPAPLRGFFAGNVQVFVHIGAIWGSGMSRAFADEMGPRGWKIPVGVQMIPSVLLLILIPFCIESPRWLLSHGQKEKAIISLNKIRPAHQEEDGTTVAEAETIEQAIQESREIGEGQWLDLFRKSHRRQAWICAMMFFFNQTTGQQFANVYGPSFYRAMGLNNEDIFTYTILIPVVGLAGCTIAVCLTDIVGRRPLTYIGAALAVLFSALIAAIGSDPSSSTDAVKSNVVVASVMLLNGVCKFGVSSQCYLVASEIGGTQMRKKMLAWATFNDVIFAFIVTFCIPYLQDGPAIQLGAEVGYIFMGAAIIAFFWSIFFLPELRGRSLEEVDELFERKLWAWQFNKAESRGLGAEIARIEEGAHANFQIKPTSRFQEKVTDP</sequence>
<dbReference type="PANTHER" id="PTHR48022">
    <property type="entry name" value="PLASTIDIC GLUCOSE TRANSPORTER 4"/>
    <property type="match status" value="1"/>
</dbReference>
<dbReference type="InterPro" id="IPR005828">
    <property type="entry name" value="MFS_sugar_transport-like"/>
</dbReference>
<dbReference type="SUPFAM" id="SSF103473">
    <property type="entry name" value="MFS general substrate transporter"/>
    <property type="match status" value="1"/>
</dbReference>
<feature type="transmembrane region" description="Helical" evidence="9">
    <location>
        <begin position="406"/>
        <end position="428"/>
    </location>
</feature>
<dbReference type="InterPro" id="IPR020846">
    <property type="entry name" value="MFS_dom"/>
</dbReference>
<evidence type="ECO:0000313" key="11">
    <source>
        <dbReference type="EMBL" id="OCF22480.1"/>
    </source>
</evidence>
<feature type="transmembrane region" description="Helical" evidence="9">
    <location>
        <begin position="369"/>
        <end position="394"/>
    </location>
</feature>
<feature type="transmembrane region" description="Helical" evidence="9">
    <location>
        <begin position="337"/>
        <end position="357"/>
    </location>
</feature>
<evidence type="ECO:0000256" key="7">
    <source>
        <dbReference type="ARBA" id="ARBA00049119"/>
    </source>
</evidence>
<dbReference type="Pfam" id="PF00083">
    <property type="entry name" value="Sugar_tr"/>
    <property type="match status" value="1"/>
</dbReference>
<dbReference type="PANTHER" id="PTHR48022:SF2">
    <property type="entry name" value="PLASTIDIC GLUCOSE TRANSPORTER 4"/>
    <property type="match status" value="1"/>
</dbReference>
<dbReference type="NCBIfam" id="TIGR00879">
    <property type="entry name" value="SP"/>
    <property type="match status" value="1"/>
</dbReference>
<reference evidence="11" key="2">
    <citation type="submission" date="2014-01" db="EMBL/GenBank/DDBJ databases">
        <title>Evolution of pathogenesis and genome organization in the Tremellales.</title>
        <authorList>
            <person name="Cuomo C."/>
            <person name="Litvintseva A."/>
            <person name="Heitman J."/>
            <person name="Chen Y."/>
            <person name="Sun S."/>
            <person name="Springer D."/>
            <person name="Dromer F."/>
            <person name="Young S."/>
            <person name="Zeng Q."/>
            <person name="Chapman S."/>
            <person name="Gujja S."/>
            <person name="Saif S."/>
            <person name="Birren B."/>
        </authorList>
    </citation>
    <scope>NUCLEOTIDE SEQUENCE</scope>
    <source>
        <strain evidence="11">CBS 10118</strain>
    </source>
</reference>
<dbReference type="InterPro" id="IPR036259">
    <property type="entry name" value="MFS_trans_sf"/>
</dbReference>
<accession>A0A1B9FUN3</accession>
<feature type="transmembrane region" description="Helical" evidence="9">
    <location>
        <begin position="308"/>
        <end position="328"/>
    </location>
</feature>
<evidence type="ECO:0000256" key="2">
    <source>
        <dbReference type="ARBA" id="ARBA00010992"/>
    </source>
</evidence>
<protein>
    <recommendedName>
        <fullName evidence="10">Major facilitator superfamily (MFS) profile domain-containing protein</fullName>
    </recommendedName>
</protein>
<keyword evidence="4 9" id="KW-0812">Transmembrane</keyword>
<dbReference type="OrthoDB" id="6612291at2759"/>
<dbReference type="GO" id="GO:0016020">
    <property type="term" value="C:membrane"/>
    <property type="evidence" value="ECO:0007669"/>
    <property type="project" value="UniProtKB-SubCell"/>
</dbReference>
<evidence type="ECO:0000256" key="3">
    <source>
        <dbReference type="ARBA" id="ARBA00022448"/>
    </source>
</evidence>
<dbReference type="GO" id="GO:0005351">
    <property type="term" value="F:carbohydrate:proton symporter activity"/>
    <property type="evidence" value="ECO:0007669"/>
    <property type="project" value="TreeGrafter"/>
</dbReference>
<evidence type="ECO:0000256" key="6">
    <source>
        <dbReference type="ARBA" id="ARBA00023136"/>
    </source>
</evidence>
<dbReference type="AlphaFoldDB" id="A0A1B9FUN3"/>
<keyword evidence="3 8" id="KW-0813">Transport</keyword>
<dbReference type="InterPro" id="IPR050360">
    <property type="entry name" value="MFS_Sugar_Transporters"/>
</dbReference>
<dbReference type="PROSITE" id="PS50850">
    <property type="entry name" value="MFS"/>
    <property type="match status" value="1"/>
</dbReference>
<name>A0A1B9FUN3_9TREE</name>
<evidence type="ECO:0000256" key="5">
    <source>
        <dbReference type="ARBA" id="ARBA00022989"/>
    </source>
</evidence>
<evidence type="ECO:0000256" key="1">
    <source>
        <dbReference type="ARBA" id="ARBA00004141"/>
    </source>
</evidence>
<comment type="subcellular location">
    <subcellularLocation>
        <location evidence="1">Membrane</location>
        <topology evidence="1">Multi-pass membrane protein</topology>
    </subcellularLocation>
</comment>
<dbReference type="InterPro" id="IPR003663">
    <property type="entry name" value="Sugar/inositol_transpt"/>
</dbReference>
<proteinExistence type="inferred from homology"/>
<comment type="catalytic activity">
    <reaction evidence="7">
        <text>myo-inositol(out) + H(+)(out) = myo-inositol(in) + H(+)(in)</text>
        <dbReference type="Rhea" id="RHEA:60364"/>
        <dbReference type="ChEBI" id="CHEBI:15378"/>
        <dbReference type="ChEBI" id="CHEBI:17268"/>
    </reaction>
</comment>
<reference evidence="11" key="1">
    <citation type="submission" date="2013-07" db="EMBL/GenBank/DDBJ databases">
        <title>The Genome Sequence of Cryptococcus bestiolae CBS10118.</title>
        <authorList>
            <consortium name="The Broad Institute Genome Sequencing Platform"/>
            <person name="Cuomo C."/>
            <person name="Litvintseva A."/>
            <person name="Chen Y."/>
            <person name="Heitman J."/>
            <person name="Sun S."/>
            <person name="Springer D."/>
            <person name="Dromer F."/>
            <person name="Young S.K."/>
            <person name="Zeng Q."/>
            <person name="Gargeya S."/>
            <person name="Fitzgerald M."/>
            <person name="Abouelleil A."/>
            <person name="Alvarado L."/>
            <person name="Berlin A.M."/>
            <person name="Chapman S.B."/>
            <person name="Dewar J."/>
            <person name="Goldberg J."/>
            <person name="Griggs A."/>
            <person name="Gujja S."/>
            <person name="Hansen M."/>
            <person name="Howarth C."/>
            <person name="Imamovic A."/>
            <person name="Larimer J."/>
            <person name="McCowan C."/>
            <person name="Murphy C."/>
            <person name="Pearson M."/>
            <person name="Priest M."/>
            <person name="Roberts A."/>
            <person name="Saif S."/>
            <person name="Shea T."/>
            <person name="Sykes S."/>
            <person name="Wortman J."/>
            <person name="Nusbaum C."/>
            <person name="Birren B."/>
        </authorList>
    </citation>
    <scope>NUCLEOTIDE SEQUENCE [LARGE SCALE GENOMIC DNA]</scope>
    <source>
        <strain evidence="11">CBS 10118</strain>
    </source>
</reference>
<comment type="similarity">
    <text evidence="2 8">Belongs to the major facilitator superfamily. Sugar transporter (TC 2.A.1.1) family.</text>
</comment>
<keyword evidence="5 9" id="KW-1133">Transmembrane helix</keyword>
<evidence type="ECO:0000256" key="4">
    <source>
        <dbReference type="ARBA" id="ARBA00022692"/>
    </source>
</evidence>
<dbReference type="EMBL" id="KI894025">
    <property type="protein sequence ID" value="OCF22480.1"/>
    <property type="molecule type" value="Genomic_DNA"/>
</dbReference>
<keyword evidence="6 9" id="KW-0472">Membrane</keyword>